<organism evidence="2 3">
    <name type="scientific">Photorhabdus khanii</name>
    <dbReference type="NCBI Taxonomy" id="1004150"/>
    <lineage>
        <taxon>Bacteria</taxon>
        <taxon>Pseudomonadati</taxon>
        <taxon>Pseudomonadota</taxon>
        <taxon>Gammaproteobacteria</taxon>
        <taxon>Enterobacterales</taxon>
        <taxon>Morganellaceae</taxon>
        <taxon>Photorhabdus</taxon>
    </lineage>
</organism>
<evidence type="ECO:0000313" key="2">
    <source>
        <dbReference type="EMBL" id="MQL49964.1"/>
    </source>
</evidence>
<accession>A0A7C9KI96</accession>
<comment type="caution">
    <text evidence="2">The sequence shown here is derived from an EMBL/GenBank/DDBJ whole genome shotgun (WGS) entry which is preliminary data.</text>
</comment>
<reference evidence="2 3" key="1">
    <citation type="journal article" date="2019" name="Nature">
        <title>A new antibiotic selectively kills Gram-negative pathogens.</title>
        <authorList>
            <person name="Imai Y."/>
            <person name="Meyer K.J."/>
            <person name="Iinishi A."/>
            <person name="Favre-Godal Q."/>
            <person name="Green R."/>
            <person name="Manuse S."/>
            <person name="Caboni M."/>
            <person name="Mori M."/>
            <person name="Niles S."/>
            <person name="Ghiglieri M."/>
            <person name="Honrao C."/>
            <person name="Ma X."/>
            <person name="Guo J.J."/>
            <person name="Makriyannis A."/>
            <person name="Linares-Otoya L."/>
            <person name="Boehringer N."/>
            <person name="Wuisan Z.G."/>
            <person name="Kaur H."/>
            <person name="Wu R."/>
            <person name="Mateus A."/>
            <person name="Typas A."/>
            <person name="Savitski M.M."/>
            <person name="Espinoza J.L."/>
            <person name="O'Rourke A."/>
            <person name="Nelson K.E."/>
            <person name="Hiller S."/>
            <person name="Noinaj N."/>
            <person name="Schaeberle T.F."/>
            <person name="D'Onofrio A."/>
            <person name="Lewis K."/>
        </authorList>
    </citation>
    <scope>NUCLEOTIDE SEQUENCE [LARGE SCALE GENOMIC DNA]</scope>
    <source>
        <strain evidence="2 3">HGB 1456</strain>
    </source>
</reference>
<sequence>MDSDSSFGIRVPDIPSCFSRGDDFTDAIESTHDEP</sequence>
<evidence type="ECO:0000313" key="3">
    <source>
        <dbReference type="Proteomes" id="UP000481739"/>
    </source>
</evidence>
<name>A0A7C9KI96_9GAMM</name>
<dbReference type="AlphaFoldDB" id="A0A7C9KI96"/>
<dbReference type="Gene3D" id="3.30.160.250">
    <property type="match status" value="1"/>
</dbReference>
<dbReference type="Proteomes" id="UP000481739">
    <property type="component" value="Unassembled WGS sequence"/>
</dbReference>
<gene>
    <name evidence="2" type="ORF">GEA64_19215</name>
</gene>
<dbReference type="Pfam" id="PF15919">
    <property type="entry name" value="HicB_lk_antitox"/>
    <property type="match status" value="1"/>
</dbReference>
<dbReference type="RefSeq" id="WP_152963755.1">
    <property type="nucleotide sequence ID" value="NZ_CAWOZU010000002.1"/>
</dbReference>
<dbReference type="InterPro" id="IPR031807">
    <property type="entry name" value="HicB-like"/>
</dbReference>
<dbReference type="SUPFAM" id="SSF143100">
    <property type="entry name" value="TTHA1013/TTHA0281-like"/>
    <property type="match status" value="1"/>
</dbReference>
<evidence type="ECO:0000259" key="1">
    <source>
        <dbReference type="Pfam" id="PF15919"/>
    </source>
</evidence>
<feature type="domain" description="HicB-like antitoxin of toxin-antitoxin system" evidence="1">
    <location>
        <begin position="2"/>
        <end position="33"/>
    </location>
</feature>
<dbReference type="InterPro" id="IPR035069">
    <property type="entry name" value="TTHA1013/TTHA0281-like"/>
</dbReference>
<protein>
    <recommendedName>
        <fullName evidence="1">HicB-like antitoxin of toxin-antitoxin system domain-containing protein</fullName>
    </recommendedName>
</protein>
<proteinExistence type="predicted"/>
<dbReference type="EMBL" id="WHZZ01000011">
    <property type="protein sequence ID" value="MQL49964.1"/>
    <property type="molecule type" value="Genomic_DNA"/>
</dbReference>